<feature type="chain" id="PRO_5046336588" description="MipA/OmpV family protein" evidence="6">
    <location>
        <begin position="27"/>
        <end position="285"/>
    </location>
</feature>
<comment type="caution">
    <text evidence="7">The sequence shown here is derived from an EMBL/GenBank/DDBJ whole genome shotgun (WGS) entry which is preliminary data.</text>
</comment>
<reference evidence="7 8" key="1">
    <citation type="submission" date="2022-07" db="EMBL/GenBank/DDBJ databases">
        <authorList>
            <person name="Criscuolo A."/>
        </authorList>
    </citation>
    <scope>NUCLEOTIDE SEQUENCE [LARGE SCALE GENOMIC DNA]</scope>
    <source>
        <strain evidence="8">CIP 111951</strain>
    </source>
</reference>
<comment type="similarity">
    <text evidence="2">Belongs to the MipA/OmpV family.</text>
</comment>
<organism evidence="7 8">
    <name type="scientific">Pseudoalteromonas holothuriae</name>
    <dbReference type="NCBI Taxonomy" id="2963714"/>
    <lineage>
        <taxon>Bacteria</taxon>
        <taxon>Pseudomonadati</taxon>
        <taxon>Pseudomonadota</taxon>
        <taxon>Gammaproteobacteria</taxon>
        <taxon>Alteromonadales</taxon>
        <taxon>Pseudoalteromonadaceae</taxon>
        <taxon>Pseudoalteromonas</taxon>
    </lineage>
</organism>
<evidence type="ECO:0000313" key="7">
    <source>
        <dbReference type="EMBL" id="CAH9054539.1"/>
    </source>
</evidence>
<protein>
    <recommendedName>
        <fullName evidence="9">MipA/OmpV family protein</fullName>
    </recommendedName>
</protein>
<dbReference type="EMBL" id="CAMAPD010000004">
    <property type="protein sequence ID" value="CAH9054539.1"/>
    <property type="molecule type" value="Genomic_DNA"/>
</dbReference>
<dbReference type="Pfam" id="PF06629">
    <property type="entry name" value="MipA"/>
    <property type="match status" value="1"/>
</dbReference>
<evidence type="ECO:0000256" key="6">
    <source>
        <dbReference type="SAM" id="SignalP"/>
    </source>
</evidence>
<comment type="subcellular location">
    <subcellularLocation>
        <location evidence="1">Cell outer membrane</location>
    </subcellularLocation>
</comment>
<evidence type="ECO:0000313" key="8">
    <source>
        <dbReference type="Proteomes" id="UP001152485"/>
    </source>
</evidence>
<accession>A0ABM9GHT2</accession>
<proteinExistence type="inferred from homology"/>
<evidence type="ECO:0008006" key="9">
    <source>
        <dbReference type="Google" id="ProtNLM"/>
    </source>
</evidence>
<feature type="signal peptide" evidence="6">
    <location>
        <begin position="1"/>
        <end position="26"/>
    </location>
</feature>
<dbReference type="PANTHER" id="PTHR38776:SF1">
    <property type="entry name" value="MLTA-INTERACTING PROTEIN-RELATED"/>
    <property type="match status" value="1"/>
</dbReference>
<dbReference type="InterPro" id="IPR010583">
    <property type="entry name" value="MipA"/>
</dbReference>
<dbReference type="PANTHER" id="PTHR38776">
    <property type="entry name" value="MLTA-INTERACTING PROTEIN-RELATED"/>
    <property type="match status" value="1"/>
</dbReference>
<evidence type="ECO:0000256" key="4">
    <source>
        <dbReference type="ARBA" id="ARBA00023136"/>
    </source>
</evidence>
<keyword evidence="5" id="KW-0998">Cell outer membrane</keyword>
<evidence type="ECO:0000256" key="1">
    <source>
        <dbReference type="ARBA" id="ARBA00004442"/>
    </source>
</evidence>
<evidence type="ECO:0000256" key="2">
    <source>
        <dbReference type="ARBA" id="ARBA00005722"/>
    </source>
</evidence>
<evidence type="ECO:0000256" key="3">
    <source>
        <dbReference type="ARBA" id="ARBA00022729"/>
    </source>
</evidence>
<name>A0ABM9GHT2_9GAMM</name>
<evidence type="ECO:0000256" key="5">
    <source>
        <dbReference type="ARBA" id="ARBA00023237"/>
    </source>
</evidence>
<gene>
    <name evidence="7" type="ORF">PSECIP111951_01057</name>
</gene>
<keyword evidence="4" id="KW-0472">Membrane</keyword>
<sequence>MWLVNIMSRTLRLVTLLICLSNTVHASNRLYADNTFKPSENFVFDISFGAGYVFEDSYLVGSQAHQEGVELLNINVYVNYGNWYFDVDRSQLSGGLVLGYSAIEKYDWGLDLILTQAQDGFSENGFDLYRSNQIPELKGINERQFDITAGLRLSKRYGGNQLSFELLQDISSTHNGWVLSTFFSKIVPWQNWDFRTAIGINLYSNDFTDYYFGIAPDEQTIERLTYNPKGAYSLVYELHTEYPIAERWVFLAGWMSTWFSKQIYHSPIVRQNHQHKAKLGVRYVF</sequence>
<keyword evidence="3 6" id="KW-0732">Signal</keyword>
<dbReference type="Proteomes" id="UP001152485">
    <property type="component" value="Unassembled WGS sequence"/>
</dbReference>